<organism evidence="3 4">
    <name type="scientific">Tuber borchii</name>
    <name type="common">White truffle</name>
    <dbReference type="NCBI Taxonomy" id="42251"/>
    <lineage>
        <taxon>Eukaryota</taxon>
        <taxon>Fungi</taxon>
        <taxon>Dikarya</taxon>
        <taxon>Ascomycota</taxon>
        <taxon>Pezizomycotina</taxon>
        <taxon>Pezizomycetes</taxon>
        <taxon>Pezizales</taxon>
        <taxon>Tuberaceae</taxon>
        <taxon>Tuber</taxon>
    </lineage>
</organism>
<feature type="repeat" description="PPR" evidence="1">
    <location>
        <begin position="735"/>
        <end position="769"/>
    </location>
</feature>
<dbReference type="Gene3D" id="1.25.40.10">
    <property type="entry name" value="Tetratricopeptide repeat domain"/>
    <property type="match status" value="1"/>
</dbReference>
<dbReference type="EMBL" id="NESQ01000050">
    <property type="protein sequence ID" value="PUU81121.1"/>
    <property type="molecule type" value="Genomic_DNA"/>
</dbReference>
<proteinExistence type="predicted"/>
<sequence>MLSQFTRSVAKHRVQMLCPFLYPPSTVECIAVLQWQFTTAAPKRKRSRSSTVRGYSTINGPSTTESENTNANGNEKRAEEKKKENEAHPGESFKYSAPPFYHYKFPHRPNGFGPYRAPLPPPPPYGDTLSHSNYRDYFGGKNIPDKATSWLKQLKEGPFLPWKVEHVNVSGLLVFLEAARANKVDVITELVLRGRWRDAVWIVRTLLEPMGRGYNSLDKGTDPLLGVVYTALGGGKLKPRIRKGEGRDVAGIAGKAGIWALKREIKRDVERRRRGLSIVLGSVGMMIARAGEEGEVRERMQRITLQKKKAQRGEISKGEAHEKVKELLAGDETRRTESVREIPNEYTDLLPTARQILAYIHTAGLVPMTVYSATQYPRLHFLRSRIMVSMSDAVWRAQEAIIAQEAEEKGIYGEYRGMEVPRARQRLMTWGSGTRDIIRRPQALNGAPDKRASYAERETWLELVMALACEGGFGLVGTYLLDRLLHKRKQRWNFVNYAEVSSKDYNPKWIRELHVDKKMGVVEKWGLEGYSLEKPDIETHPFALPDWVIPGVVNALLNSDAEGRGVERIASCAFSITQMIPPGLIRRSAIARVLRYPDIILAEKANLTNYISGIEDALGNHMRSLEISYTALHQAIKRDNLVGAKKIWADIIGRSQTDSHPEWILGAYLMALTRGRKLQDALDLLKPGPSGQTVIPESMYASSYIAPAIMMLAVTVDKYPLLESVATAVKETGGTHATFSSLLNAYLRFGRIEQAHGVLTFMTNHGVQPDAVDVGLLVENELRRDMNAAYHLVEIATGTAPDPSPPPPGNPDKVSFDDPPGTQPPSYTPTRAIPGVNPGVGISRDAWIAVLDQAVRTSDPYRTKWALSNLGVDATTTQGMDTNVFNILLRGATHRRGSYVGMQICQRFWSDRPYHGDEEEGLGNLLSIRTVLHQALREMQALDRQAMWEELQRRRKQWEEQHGRKARGIRFEGGEDWDQKNKCVEAIWYCWKHMRKLGLEVKEVEQLVWARVKMERVER</sequence>
<reference evidence="3 4" key="1">
    <citation type="submission" date="2017-04" db="EMBL/GenBank/DDBJ databases">
        <title>Draft genome sequence of Tuber borchii Vittad., a whitish edible truffle.</title>
        <authorList>
            <consortium name="DOE Joint Genome Institute"/>
            <person name="Murat C."/>
            <person name="Kuo A."/>
            <person name="Barry K.W."/>
            <person name="Clum A."/>
            <person name="Dockter R.B."/>
            <person name="Fauchery L."/>
            <person name="Iotti M."/>
            <person name="Kohler A."/>
            <person name="Labutti K."/>
            <person name="Lindquist E.A."/>
            <person name="Lipzen A."/>
            <person name="Ohm R.A."/>
            <person name="Wang M."/>
            <person name="Grigoriev I.V."/>
            <person name="Zambonelli A."/>
            <person name="Martin F.M."/>
        </authorList>
    </citation>
    <scope>NUCLEOTIDE SEQUENCE [LARGE SCALE GENOMIC DNA]</scope>
    <source>
        <strain evidence="3 4">Tbo3840</strain>
    </source>
</reference>
<dbReference type="PROSITE" id="PS51375">
    <property type="entry name" value="PPR"/>
    <property type="match status" value="1"/>
</dbReference>
<feature type="compositionally biased region" description="Basic and acidic residues" evidence="2">
    <location>
        <begin position="74"/>
        <end position="91"/>
    </location>
</feature>
<evidence type="ECO:0008006" key="5">
    <source>
        <dbReference type="Google" id="ProtNLM"/>
    </source>
</evidence>
<protein>
    <recommendedName>
        <fullName evidence="5">Pentacotripeptide-repeat region of PRORP domain-containing protein</fullName>
    </recommendedName>
</protein>
<evidence type="ECO:0000256" key="1">
    <source>
        <dbReference type="PROSITE-ProRule" id="PRU00708"/>
    </source>
</evidence>
<gene>
    <name evidence="3" type="ORF">B9Z19DRAFT_1191392</name>
</gene>
<evidence type="ECO:0000313" key="3">
    <source>
        <dbReference type="EMBL" id="PUU81121.1"/>
    </source>
</evidence>
<dbReference type="Proteomes" id="UP000244722">
    <property type="component" value="Unassembled WGS sequence"/>
</dbReference>
<dbReference type="AlphaFoldDB" id="A0A2T7A085"/>
<dbReference type="STRING" id="42251.A0A2T7A085"/>
<feature type="region of interest" description="Disordered" evidence="2">
    <location>
        <begin position="797"/>
        <end position="835"/>
    </location>
</feature>
<dbReference type="NCBIfam" id="TIGR00756">
    <property type="entry name" value="PPR"/>
    <property type="match status" value="1"/>
</dbReference>
<accession>A0A2T7A085</accession>
<keyword evidence="4" id="KW-1185">Reference proteome</keyword>
<dbReference type="InterPro" id="IPR002885">
    <property type="entry name" value="PPR_rpt"/>
</dbReference>
<feature type="region of interest" description="Disordered" evidence="2">
    <location>
        <begin position="42"/>
        <end position="93"/>
    </location>
</feature>
<dbReference type="OrthoDB" id="5341924at2759"/>
<dbReference type="InterPro" id="IPR011990">
    <property type="entry name" value="TPR-like_helical_dom_sf"/>
</dbReference>
<evidence type="ECO:0000313" key="4">
    <source>
        <dbReference type="Proteomes" id="UP000244722"/>
    </source>
</evidence>
<evidence type="ECO:0000256" key="2">
    <source>
        <dbReference type="SAM" id="MobiDB-lite"/>
    </source>
</evidence>
<comment type="caution">
    <text evidence="3">The sequence shown here is derived from an EMBL/GenBank/DDBJ whole genome shotgun (WGS) entry which is preliminary data.</text>
</comment>
<feature type="compositionally biased region" description="Polar residues" evidence="2">
    <location>
        <begin position="49"/>
        <end position="69"/>
    </location>
</feature>
<name>A0A2T7A085_TUBBO</name>